<keyword evidence="12" id="KW-1185">Reference proteome</keyword>
<comment type="caution">
    <text evidence="11">The sequence shown here is derived from an EMBL/GenBank/DDBJ whole genome shotgun (WGS) entry which is preliminary data.</text>
</comment>
<dbReference type="OMA" id="NTIMHES"/>
<comment type="subcellular location">
    <subcellularLocation>
        <location evidence="1">Endoplasmic reticulum membrane</location>
        <topology evidence="1">Single-pass type IV membrane protein</topology>
    </subcellularLocation>
</comment>
<dbReference type="GO" id="GO:0005789">
    <property type="term" value="C:endoplasmic reticulum membrane"/>
    <property type="evidence" value="ECO:0007669"/>
    <property type="project" value="UniProtKB-SubCell"/>
</dbReference>
<comment type="similarity">
    <text evidence="9">Belongs to the SEC20 family.</text>
</comment>
<evidence type="ECO:0000256" key="4">
    <source>
        <dbReference type="ARBA" id="ARBA00022824"/>
    </source>
</evidence>
<dbReference type="HOGENOM" id="CLU_038503_1_0_1"/>
<keyword evidence="2" id="KW-0813">Transport</keyword>
<dbReference type="GO" id="GO:0005484">
    <property type="term" value="F:SNAP receptor activity"/>
    <property type="evidence" value="ECO:0007669"/>
    <property type="project" value="InterPro"/>
</dbReference>
<accession>A0A0B1P8H2</accession>
<gene>
    <name evidence="11" type="ORF">EV44_g5568</name>
</gene>
<dbReference type="InterPro" id="IPR005606">
    <property type="entry name" value="Sec20"/>
</dbReference>
<keyword evidence="7" id="KW-0175">Coiled coil</keyword>
<proteinExistence type="inferred from homology"/>
<keyword evidence="5" id="KW-0931">ER-Golgi transport</keyword>
<dbReference type="PANTHER" id="PTHR12825">
    <property type="entry name" value="BNIP1-RELATED"/>
    <property type="match status" value="1"/>
</dbReference>
<evidence type="ECO:0000256" key="1">
    <source>
        <dbReference type="ARBA" id="ARBA00004163"/>
    </source>
</evidence>
<evidence type="ECO:0000256" key="6">
    <source>
        <dbReference type="ARBA" id="ARBA00022989"/>
    </source>
</evidence>
<evidence type="ECO:0000256" key="7">
    <source>
        <dbReference type="ARBA" id="ARBA00023054"/>
    </source>
</evidence>
<protein>
    <submittedName>
        <fullName evidence="11">Putative sec20 domain-containing protein</fullName>
    </submittedName>
</protein>
<sequence>MNTELFFEKSAALQESNTQVQELINRLANIEFQPGSVPLLDYGGDYENNDGVLSELVAEILQMIKEQEEDLELLKEEIHDLNPGRSDVLLIRQQEELNVQVQLTIAELKTHHKSFQRAQLSAKRRLEMARTQERVALTQSYLEYAQIYSDSTNLSSSPLTFTELENHPLKKNRQQRPLLSLSNEEKEINAASEVITVLRRTHNLMANELSRSQFANDTLKGSTEALAQLAQTYSTLDTLLLTSRNLVGTLLRTQKSDTWYLETAFYILLSTICWLVFRRLLYGPLLWFLWYPIKIVVKTTSRVLSLT</sequence>
<dbReference type="STRING" id="52586.A0A0B1P8H2"/>
<evidence type="ECO:0000256" key="2">
    <source>
        <dbReference type="ARBA" id="ARBA00022448"/>
    </source>
</evidence>
<dbReference type="AlphaFoldDB" id="A0A0B1P8H2"/>
<dbReference type="PANTHER" id="PTHR12825:SF0">
    <property type="entry name" value="VESICLE TRANSPORT PROTEIN SEC20"/>
    <property type="match status" value="1"/>
</dbReference>
<dbReference type="GO" id="GO:0006890">
    <property type="term" value="P:retrograde vesicle-mediated transport, Golgi to endoplasmic reticulum"/>
    <property type="evidence" value="ECO:0007669"/>
    <property type="project" value="InterPro"/>
</dbReference>
<evidence type="ECO:0000256" key="8">
    <source>
        <dbReference type="ARBA" id="ARBA00023136"/>
    </source>
</evidence>
<keyword evidence="4" id="KW-0256">Endoplasmic reticulum</keyword>
<keyword evidence="6" id="KW-1133">Transmembrane helix</keyword>
<dbReference type="GO" id="GO:0031201">
    <property type="term" value="C:SNARE complex"/>
    <property type="evidence" value="ECO:0007669"/>
    <property type="project" value="TreeGrafter"/>
</dbReference>
<evidence type="ECO:0000313" key="12">
    <source>
        <dbReference type="Proteomes" id="UP000030854"/>
    </source>
</evidence>
<evidence type="ECO:0000259" key="10">
    <source>
        <dbReference type="Pfam" id="PF03908"/>
    </source>
</evidence>
<reference evidence="11 12" key="1">
    <citation type="journal article" date="2014" name="BMC Genomics">
        <title>Adaptive genomic structural variation in the grape powdery mildew pathogen, Erysiphe necator.</title>
        <authorList>
            <person name="Jones L."/>
            <person name="Riaz S."/>
            <person name="Morales-Cruz A."/>
            <person name="Amrine K.C."/>
            <person name="McGuire B."/>
            <person name="Gubler W.D."/>
            <person name="Walker M.A."/>
            <person name="Cantu D."/>
        </authorList>
    </citation>
    <scope>NUCLEOTIDE SEQUENCE [LARGE SCALE GENOMIC DNA]</scope>
    <source>
        <strain evidence="12">c</strain>
    </source>
</reference>
<dbReference type="EMBL" id="JNVN01000580">
    <property type="protein sequence ID" value="KHJ34992.1"/>
    <property type="molecule type" value="Genomic_DNA"/>
</dbReference>
<feature type="domain" description="Sec20 C-terminal" evidence="10">
    <location>
        <begin position="191"/>
        <end position="280"/>
    </location>
</feature>
<dbReference type="InterPro" id="IPR056173">
    <property type="entry name" value="Sec20_C"/>
</dbReference>
<evidence type="ECO:0000313" key="11">
    <source>
        <dbReference type="EMBL" id="KHJ34992.1"/>
    </source>
</evidence>
<evidence type="ECO:0000256" key="3">
    <source>
        <dbReference type="ARBA" id="ARBA00022692"/>
    </source>
</evidence>
<evidence type="ECO:0000256" key="5">
    <source>
        <dbReference type="ARBA" id="ARBA00022892"/>
    </source>
</evidence>
<keyword evidence="8" id="KW-0472">Membrane</keyword>
<dbReference type="Pfam" id="PF03908">
    <property type="entry name" value="Sec20"/>
    <property type="match status" value="1"/>
</dbReference>
<organism evidence="11 12">
    <name type="scientific">Uncinula necator</name>
    <name type="common">Grape powdery mildew</name>
    <dbReference type="NCBI Taxonomy" id="52586"/>
    <lineage>
        <taxon>Eukaryota</taxon>
        <taxon>Fungi</taxon>
        <taxon>Dikarya</taxon>
        <taxon>Ascomycota</taxon>
        <taxon>Pezizomycotina</taxon>
        <taxon>Leotiomycetes</taxon>
        <taxon>Erysiphales</taxon>
        <taxon>Erysiphaceae</taxon>
        <taxon>Erysiphe</taxon>
    </lineage>
</organism>
<keyword evidence="3" id="KW-0812">Transmembrane</keyword>
<dbReference type="Proteomes" id="UP000030854">
    <property type="component" value="Unassembled WGS sequence"/>
</dbReference>
<evidence type="ECO:0000256" key="9">
    <source>
        <dbReference type="ARBA" id="ARBA00037934"/>
    </source>
</evidence>
<name>A0A0B1P8H2_UNCNE</name>